<evidence type="ECO:0000313" key="3">
    <source>
        <dbReference type="EMBL" id="QCL10236.1"/>
    </source>
</evidence>
<keyword evidence="3" id="KW-0614">Plasmid</keyword>
<geneLocation type="plasmid" evidence="3">
    <name>pC6.5b</name>
</geneLocation>
<keyword evidence="1" id="KW-0560">Oxidoreductase</keyword>
<dbReference type="SUPFAM" id="SSF50129">
    <property type="entry name" value="GroES-like"/>
    <property type="match status" value="1"/>
</dbReference>
<feature type="domain" description="Alcohol dehydrogenase-like N-terminal" evidence="2">
    <location>
        <begin position="41"/>
        <end position="126"/>
    </location>
</feature>
<dbReference type="GO" id="GO:0016491">
    <property type="term" value="F:oxidoreductase activity"/>
    <property type="evidence" value="ECO:0007669"/>
    <property type="project" value="UniProtKB-KW"/>
</dbReference>
<dbReference type="AlphaFoldDB" id="A0A7S4ZTC3"/>
<gene>
    <name evidence="3" type="ORF">pC6.5b_342</name>
</gene>
<dbReference type="Pfam" id="PF08240">
    <property type="entry name" value="ADH_N"/>
    <property type="match status" value="1"/>
</dbReference>
<dbReference type="PANTHER" id="PTHR43401">
    <property type="entry name" value="L-THREONINE 3-DEHYDROGENASE"/>
    <property type="match status" value="1"/>
</dbReference>
<sequence length="400" mass="43811">MPHQASDRNATSLEHSRQSRSLIRGHRYVGIAAVPIPPLQDDQFLLSIEWAGVCGTDLQIMKGLRVERARVLGHEGCARVNKIGSSLTDHLSFGERVIVNPTCYGRPELLLGHNIDGLMQTDVVLPGSLVEEGMVLPLPRDFPGVLSTLIEPLATALYALEICRGTAGNVVVFGAGIVGHLLALELLRRTPLTQVTLVHRDVTSILSSPILAIPEIKHVLVSEIVCDQAAFANTYFERAFVTTPRTATIGAVDTLIPLMVAGGGIHLIAGLSPHDRSLWCQNVDLSEVRGQNWAGLPWPPQRHVVHVKHPTRQTNVPIMLSGHRGVSTEYLKRAIDVLRGDPQRFALTITHRMDIDKAAHCLTHYLQTGQRHADGARFLKIAIRFGSKNEGEQYVDPSTP</sequence>
<evidence type="ECO:0000256" key="1">
    <source>
        <dbReference type="ARBA" id="ARBA00023002"/>
    </source>
</evidence>
<name>A0A7S4ZTC3_RHIRH</name>
<reference evidence="3" key="1">
    <citation type="submission" date="2018-12" db="EMBL/GenBank/DDBJ databases">
        <title>Three Rhizobium rhizogenes strains isolated from the same crown gall tumor carry diverse plasmids.</title>
        <authorList>
            <person name="Pulawska J."/>
            <person name="Kuzmanovic N."/>
        </authorList>
    </citation>
    <scope>NUCLEOTIDE SEQUENCE</scope>
    <source>
        <strain evidence="3">C6.5</strain>
        <plasmid evidence="3">pC6.5b</plasmid>
    </source>
</reference>
<dbReference type="Gene3D" id="3.40.50.720">
    <property type="entry name" value="NAD(P)-binding Rossmann-like Domain"/>
    <property type="match status" value="1"/>
</dbReference>
<dbReference type="InterPro" id="IPR011032">
    <property type="entry name" value="GroES-like_sf"/>
</dbReference>
<dbReference type="PANTHER" id="PTHR43401:SF2">
    <property type="entry name" value="L-THREONINE 3-DEHYDROGENASE"/>
    <property type="match status" value="1"/>
</dbReference>
<dbReference type="Gene3D" id="3.90.180.10">
    <property type="entry name" value="Medium-chain alcohol dehydrogenases, catalytic domain"/>
    <property type="match status" value="1"/>
</dbReference>
<protein>
    <submittedName>
        <fullName evidence="3">Alcohol dehydrogenase GroES-like domain protein</fullName>
    </submittedName>
</protein>
<accession>A0A7S4ZTC3</accession>
<organism evidence="3">
    <name type="scientific">Rhizobium rhizogenes</name>
    <name type="common">Agrobacterium rhizogenes</name>
    <dbReference type="NCBI Taxonomy" id="359"/>
    <lineage>
        <taxon>Bacteria</taxon>
        <taxon>Pseudomonadati</taxon>
        <taxon>Pseudomonadota</taxon>
        <taxon>Alphaproteobacteria</taxon>
        <taxon>Hyphomicrobiales</taxon>
        <taxon>Rhizobiaceae</taxon>
        <taxon>Rhizobium/Agrobacterium group</taxon>
        <taxon>Rhizobium</taxon>
    </lineage>
</organism>
<dbReference type="EMBL" id="MK318987">
    <property type="protein sequence ID" value="QCL10236.1"/>
    <property type="molecule type" value="Genomic_DNA"/>
</dbReference>
<dbReference type="InterPro" id="IPR013154">
    <property type="entry name" value="ADH-like_N"/>
</dbReference>
<evidence type="ECO:0000259" key="2">
    <source>
        <dbReference type="Pfam" id="PF08240"/>
    </source>
</evidence>
<dbReference type="InterPro" id="IPR050129">
    <property type="entry name" value="Zn_alcohol_dh"/>
</dbReference>
<proteinExistence type="predicted"/>